<dbReference type="PATRIC" id="fig|348151.3.peg.845"/>
<comment type="subunit">
    <text evidence="10 11">Homooctamer. Dimer of tetramers.</text>
</comment>
<dbReference type="RefSeq" id="WP_057808840.1">
    <property type="nucleotide sequence ID" value="NZ_BJUD01000001.1"/>
</dbReference>
<keyword evidence="5 11" id="KW-0479">Metal-binding</keyword>
<evidence type="ECO:0000256" key="7">
    <source>
        <dbReference type="ARBA" id="ARBA00022857"/>
    </source>
</evidence>
<feature type="binding site" evidence="11">
    <location>
        <begin position="263"/>
        <end position="265"/>
    </location>
    <ligand>
        <name>FMN</name>
        <dbReference type="ChEBI" id="CHEBI:58210"/>
    </ligand>
</feature>
<dbReference type="HAMAP" id="MF_00354">
    <property type="entry name" value="Idi_2"/>
    <property type="match status" value="1"/>
</dbReference>
<evidence type="ECO:0000313" key="16">
    <source>
        <dbReference type="Proteomes" id="UP000321429"/>
    </source>
</evidence>
<sequence>MAKSTESAHAHRKDEHLALAQTTYEAASASDFDQVQIIHQGLPELAATDVNISTNFGALSMATPFYVEAMTGGSSRTGSLNQQLAEVAATTGLAMAVGSQSIALREPASVASFTAVRKANKTGLIFANLGAGHSLADAQRVVDMMEADALELHINTAQEIVMPEGDTDFYWLKNIETIVAHLSVPVIVKEVGFGMSQETADKLQSVGVDYINVSGCGGTNFARIENERRHLQERSYLTGWGQSTVQSLLEVQKSPLHIFASGGVRNPLDVFKALILGADAVGVAGYFLHVLMTDGQQALQDEIITWQTALRDLYLLTGTKDQHSLHDVARVLSPALLAYQTQRGL</sequence>
<accession>A0A0R2L681</accession>
<dbReference type="GO" id="GO:0000287">
    <property type="term" value="F:magnesium ion binding"/>
    <property type="evidence" value="ECO:0007669"/>
    <property type="project" value="UniProtKB-UniRule"/>
</dbReference>
<dbReference type="Gene3D" id="3.20.20.70">
    <property type="entry name" value="Aldolase class I"/>
    <property type="match status" value="1"/>
</dbReference>
<dbReference type="OrthoDB" id="9795032at2"/>
<dbReference type="Proteomes" id="UP000051139">
    <property type="component" value="Unassembled WGS sequence"/>
</dbReference>
<dbReference type="EC" id="5.3.3.2" evidence="11"/>
<feature type="binding site" evidence="11">
    <location>
        <position position="214"/>
    </location>
    <ligand>
        <name>FMN</name>
        <dbReference type="ChEBI" id="CHEBI:58210"/>
    </ligand>
</feature>
<comment type="subcellular location">
    <subcellularLocation>
        <location evidence="11">Cytoplasm</location>
    </subcellularLocation>
</comment>
<evidence type="ECO:0000313" key="14">
    <source>
        <dbReference type="EMBL" id="KRN96945.1"/>
    </source>
</evidence>
<comment type="catalytic activity">
    <reaction evidence="11">
        <text>isopentenyl diphosphate = dimethylallyl diphosphate</text>
        <dbReference type="Rhea" id="RHEA:23284"/>
        <dbReference type="ChEBI" id="CHEBI:57623"/>
        <dbReference type="ChEBI" id="CHEBI:128769"/>
        <dbReference type="EC" id="5.3.3.2"/>
    </reaction>
</comment>
<dbReference type="GO" id="GO:0005737">
    <property type="term" value="C:cytoplasm"/>
    <property type="evidence" value="ECO:0007669"/>
    <property type="project" value="UniProtKB-SubCell"/>
</dbReference>
<dbReference type="Pfam" id="PF01070">
    <property type="entry name" value="FMN_dh"/>
    <property type="match status" value="1"/>
</dbReference>
<comment type="caution">
    <text evidence="14">The sequence shown here is derived from an EMBL/GenBank/DDBJ whole genome shotgun (WGS) entry which is preliminary data.</text>
</comment>
<feature type="domain" description="FMN-dependent dehydrogenase" evidence="12">
    <location>
        <begin position="155"/>
        <end position="325"/>
    </location>
</feature>
<evidence type="ECO:0000256" key="2">
    <source>
        <dbReference type="ARBA" id="ARBA00022490"/>
    </source>
</evidence>
<comment type="caution">
    <text evidence="11">Lacks conserved residue(s) required for the propagation of feature annotation.</text>
</comment>
<keyword evidence="6 11" id="KW-0460">Magnesium</keyword>
<dbReference type="EMBL" id="BJUD01000001">
    <property type="protein sequence ID" value="GEK27704.1"/>
    <property type="molecule type" value="Genomic_DNA"/>
</dbReference>
<dbReference type="InterPro" id="IPR011179">
    <property type="entry name" value="IPdP_isomerase"/>
</dbReference>
<evidence type="ECO:0000259" key="12">
    <source>
        <dbReference type="Pfam" id="PF01070"/>
    </source>
</evidence>
<keyword evidence="15" id="KW-1185">Reference proteome</keyword>
<evidence type="ECO:0000313" key="15">
    <source>
        <dbReference type="Proteomes" id="UP000051139"/>
    </source>
</evidence>
<dbReference type="InterPro" id="IPR000262">
    <property type="entry name" value="FMN-dep_DH"/>
</dbReference>
<dbReference type="GO" id="GO:0010181">
    <property type="term" value="F:FMN binding"/>
    <property type="evidence" value="ECO:0007669"/>
    <property type="project" value="UniProtKB-UniRule"/>
</dbReference>
<keyword evidence="2 11" id="KW-0963">Cytoplasm</keyword>
<dbReference type="PANTHER" id="PTHR43665">
    <property type="entry name" value="ISOPENTENYL-DIPHOSPHATE DELTA-ISOMERASE"/>
    <property type="match status" value="1"/>
</dbReference>
<evidence type="ECO:0000256" key="4">
    <source>
        <dbReference type="ARBA" id="ARBA00022643"/>
    </source>
</evidence>
<dbReference type="EMBL" id="JQCB01000002">
    <property type="protein sequence ID" value="KRN96945.1"/>
    <property type="molecule type" value="Genomic_DNA"/>
</dbReference>
<feature type="binding site" evidence="11">
    <location>
        <position position="158"/>
    </location>
    <ligand>
        <name>substrate</name>
    </ligand>
</feature>
<proteinExistence type="inferred from homology"/>
<dbReference type="GO" id="GO:0004452">
    <property type="term" value="F:isopentenyl-diphosphate delta-isomerase activity"/>
    <property type="evidence" value="ECO:0007669"/>
    <property type="project" value="UniProtKB-UniRule"/>
</dbReference>
<keyword evidence="7 11" id="KW-0521">NADP</keyword>
<keyword evidence="4 11" id="KW-0288">FMN</keyword>
<keyword evidence="9 11" id="KW-0413">Isomerase</keyword>
<evidence type="ECO:0000256" key="10">
    <source>
        <dbReference type="ARBA" id="ARBA00025810"/>
    </source>
</evidence>
<organism evidence="14 15">
    <name type="scientific">Furfurilactobacillus siliginis</name>
    <dbReference type="NCBI Taxonomy" id="348151"/>
    <lineage>
        <taxon>Bacteria</taxon>
        <taxon>Bacillati</taxon>
        <taxon>Bacillota</taxon>
        <taxon>Bacilli</taxon>
        <taxon>Lactobacillales</taxon>
        <taxon>Lactobacillaceae</taxon>
        <taxon>Furfurilactobacillus</taxon>
    </lineage>
</organism>
<feature type="binding site" evidence="11">
    <location>
        <position position="128"/>
    </location>
    <ligand>
        <name>FMN</name>
        <dbReference type="ChEBI" id="CHEBI:58210"/>
    </ligand>
</feature>
<feature type="binding site" evidence="11">
    <location>
        <position position="189"/>
    </location>
    <ligand>
        <name>FMN</name>
        <dbReference type="ChEBI" id="CHEBI:58210"/>
    </ligand>
</feature>
<dbReference type="CDD" id="cd02811">
    <property type="entry name" value="IDI-2_FMN"/>
    <property type="match status" value="1"/>
</dbReference>
<comment type="cofactor">
    <cofactor evidence="11">
        <name>Mg(2+)</name>
        <dbReference type="ChEBI" id="CHEBI:18420"/>
    </cofactor>
</comment>
<dbReference type="SUPFAM" id="SSF51395">
    <property type="entry name" value="FMN-linked oxidoreductases"/>
    <property type="match status" value="1"/>
</dbReference>
<keyword evidence="3 11" id="KW-0285">Flavoprotein</keyword>
<dbReference type="GO" id="GO:0016491">
    <property type="term" value="F:oxidoreductase activity"/>
    <property type="evidence" value="ECO:0007669"/>
    <property type="project" value="InterPro"/>
</dbReference>
<keyword evidence="8 11" id="KW-0414">Isoprene biosynthesis</keyword>
<comment type="similarity">
    <text evidence="11">Belongs to the IPP isomerase type 2 family.</text>
</comment>
<feature type="binding site" evidence="11">
    <location>
        <begin position="69"/>
        <end position="71"/>
    </location>
    <ligand>
        <name>FMN</name>
        <dbReference type="ChEBI" id="CHEBI:58210"/>
    </ligand>
</feature>
<evidence type="ECO:0000256" key="11">
    <source>
        <dbReference type="HAMAP-Rule" id="MF_00354"/>
    </source>
</evidence>
<gene>
    <name evidence="11 13" type="primary">fni</name>
    <name evidence="14" type="ORF">IV55_GL000820</name>
    <name evidence="13" type="ORF">LSI01_00150</name>
</gene>
<evidence type="ECO:0000256" key="9">
    <source>
        <dbReference type="ARBA" id="ARBA00023235"/>
    </source>
</evidence>
<dbReference type="InterPro" id="IPR013785">
    <property type="entry name" value="Aldolase_TIM"/>
</dbReference>
<feature type="binding site" evidence="11">
    <location>
        <begin position="12"/>
        <end position="13"/>
    </location>
    <ligand>
        <name>substrate</name>
    </ligand>
</feature>
<feature type="binding site" evidence="11">
    <location>
        <position position="219"/>
    </location>
    <ligand>
        <name>FMN</name>
        <dbReference type="ChEBI" id="CHEBI:58210"/>
    </ligand>
</feature>
<name>A0A0R2L681_9LACO</name>
<evidence type="ECO:0000256" key="6">
    <source>
        <dbReference type="ARBA" id="ARBA00022842"/>
    </source>
</evidence>
<dbReference type="Proteomes" id="UP000321429">
    <property type="component" value="Unassembled WGS sequence"/>
</dbReference>
<dbReference type="PIRSF" id="PIRSF003314">
    <property type="entry name" value="IPP_isomerase"/>
    <property type="match status" value="1"/>
</dbReference>
<reference evidence="14 15" key="1">
    <citation type="journal article" date="2015" name="Genome Announc.">
        <title>Expanding the biotechnology potential of lactobacilli through comparative genomics of 213 strains and associated genera.</title>
        <authorList>
            <person name="Sun Z."/>
            <person name="Harris H.M."/>
            <person name="McCann A."/>
            <person name="Guo C."/>
            <person name="Argimon S."/>
            <person name="Zhang W."/>
            <person name="Yang X."/>
            <person name="Jeffery I.B."/>
            <person name="Cooney J.C."/>
            <person name="Kagawa T.F."/>
            <person name="Liu W."/>
            <person name="Song Y."/>
            <person name="Salvetti E."/>
            <person name="Wrobel A."/>
            <person name="Rasinkangas P."/>
            <person name="Parkhill J."/>
            <person name="Rea M.C."/>
            <person name="O'Sullivan O."/>
            <person name="Ritari J."/>
            <person name="Douillard F.P."/>
            <person name="Paul Ross R."/>
            <person name="Yang R."/>
            <person name="Briner A.E."/>
            <person name="Felis G.E."/>
            <person name="de Vos W.M."/>
            <person name="Barrangou R."/>
            <person name="Klaenhammer T.R."/>
            <person name="Caufield P.W."/>
            <person name="Cui Y."/>
            <person name="Zhang H."/>
            <person name="O'Toole P.W."/>
        </authorList>
    </citation>
    <scope>NUCLEOTIDE SEQUENCE [LARGE SCALE GENOMIC DNA]</scope>
    <source>
        <strain evidence="14 15">DSM 22696</strain>
    </source>
</reference>
<evidence type="ECO:0000256" key="3">
    <source>
        <dbReference type="ARBA" id="ARBA00022630"/>
    </source>
</evidence>
<dbReference type="GO" id="GO:0070402">
    <property type="term" value="F:NADPH binding"/>
    <property type="evidence" value="ECO:0007669"/>
    <property type="project" value="UniProtKB-UniRule"/>
</dbReference>
<comment type="cofactor">
    <cofactor evidence="1 11">
        <name>FMN</name>
        <dbReference type="ChEBI" id="CHEBI:58210"/>
    </cofactor>
</comment>
<reference evidence="13 16" key="2">
    <citation type="submission" date="2019-07" db="EMBL/GenBank/DDBJ databases">
        <title>Whole genome shotgun sequence of Lactobacillus siliginis NBRC 101315.</title>
        <authorList>
            <person name="Hosoyama A."/>
            <person name="Uohara A."/>
            <person name="Ohji S."/>
            <person name="Ichikawa N."/>
        </authorList>
    </citation>
    <scope>NUCLEOTIDE SEQUENCE [LARGE SCALE GENOMIC DNA]</scope>
    <source>
        <strain evidence="13 16">NBRC 101315</strain>
    </source>
</reference>
<evidence type="ECO:0000313" key="13">
    <source>
        <dbReference type="EMBL" id="GEK27704.1"/>
    </source>
</evidence>
<evidence type="ECO:0000256" key="8">
    <source>
        <dbReference type="ARBA" id="ARBA00023229"/>
    </source>
</evidence>
<feature type="binding site" evidence="11">
    <location>
        <begin position="284"/>
        <end position="285"/>
    </location>
    <ligand>
        <name>FMN</name>
        <dbReference type="ChEBI" id="CHEBI:58210"/>
    </ligand>
</feature>
<evidence type="ECO:0000256" key="5">
    <source>
        <dbReference type="ARBA" id="ARBA00022723"/>
    </source>
</evidence>
<protein>
    <recommendedName>
        <fullName evidence="11">Isopentenyl-diphosphate delta-isomerase</fullName>
        <shortName evidence="11">IPP isomerase</shortName>
        <ecNumber evidence="11">5.3.3.2</ecNumber>
    </recommendedName>
    <alternativeName>
        <fullName evidence="11">Isopentenyl diphosphate:dimethylallyl diphosphate isomerase</fullName>
    </alternativeName>
    <alternativeName>
        <fullName evidence="11">Isopentenyl pyrophosphate isomerase</fullName>
    </alternativeName>
    <alternativeName>
        <fullName evidence="11">Type 2 isopentenyl diphosphate isomerase</fullName>
        <shortName evidence="11">IDI-2</shortName>
    </alternativeName>
</protein>
<dbReference type="GO" id="GO:0008299">
    <property type="term" value="P:isoprenoid biosynthetic process"/>
    <property type="evidence" value="ECO:0007669"/>
    <property type="project" value="UniProtKB-UniRule"/>
</dbReference>
<comment type="cofactor">
    <cofactor evidence="11">
        <name>NADPH</name>
        <dbReference type="ChEBI" id="CHEBI:57783"/>
    </cofactor>
</comment>
<feature type="binding site" evidence="11">
    <location>
        <position position="99"/>
    </location>
    <ligand>
        <name>FMN</name>
        <dbReference type="ChEBI" id="CHEBI:58210"/>
    </ligand>
</feature>
<dbReference type="AlphaFoldDB" id="A0A0R2L681"/>
<dbReference type="NCBIfam" id="TIGR02151">
    <property type="entry name" value="IPP_isom_2"/>
    <property type="match status" value="1"/>
</dbReference>
<dbReference type="PANTHER" id="PTHR43665:SF1">
    <property type="entry name" value="ISOPENTENYL-DIPHOSPHATE DELTA-ISOMERASE"/>
    <property type="match status" value="1"/>
</dbReference>
<comment type="function">
    <text evidence="11">Involved in the biosynthesis of isoprenoids. Catalyzes the 1,3-allylic rearrangement of the homoallylic substrate isopentenyl (IPP) to its allylic isomer, dimethylallyl diphosphate (DMAPP).</text>
</comment>
<feature type="binding site" evidence="11">
    <location>
        <position position="159"/>
    </location>
    <ligand>
        <name>Mg(2+)</name>
        <dbReference type="ChEBI" id="CHEBI:18420"/>
    </ligand>
</feature>
<evidence type="ECO:0000256" key="1">
    <source>
        <dbReference type="ARBA" id="ARBA00001917"/>
    </source>
</evidence>
<dbReference type="STRING" id="348151.IV55_GL000820"/>